<accession>A0A261SHF7</accession>
<dbReference type="RefSeq" id="WP_094827188.1">
    <property type="nucleotide sequence ID" value="NZ_NEVL01000003.1"/>
</dbReference>
<comment type="caution">
    <text evidence="1">The sequence shown here is derived from an EMBL/GenBank/DDBJ whole genome shotgun (WGS) entry which is preliminary data.</text>
</comment>
<sequence length="132" mass="14567">MWQGMVDEAAWLHQVNADPEARLIGRYTETSFEIVSGKLAAAYRLEAGVLSPLYGKARAAMVFSAPAVAWAAFLAPVPFPPNQHFLGMERRRSDFSIAHGRPAYIRHLRVLTRVFELARACAYPAALAPEVA</sequence>
<gene>
    <name evidence="1" type="ORF">CEG14_15390</name>
</gene>
<dbReference type="Proteomes" id="UP000217005">
    <property type="component" value="Unassembled WGS sequence"/>
</dbReference>
<organism evidence="1 2">
    <name type="scientific">Bordetella genomosp. 1</name>
    <dbReference type="NCBI Taxonomy" id="1395607"/>
    <lineage>
        <taxon>Bacteria</taxon>
        <taxon>Pseudomonadati</taxon>
        <taxon>Pseudomonadota</taxon>
        <taxon>Betaproteobacteria</taxon>
        <taxon>Burkholderiales</taxon>
        <taxon>Alcaligenaceae</taxon>
        <taxon>Bordetella</taxon>
    </lineage>
</organism>
<dbReference type="EMBL" id="NEVL01000003">
    <property type="protein sequence ID" value="OZI36382.1"/>
    <property type="molecule type" value="Genomic_DNA"/>
</dbReference>
<evidence type="ECO:0000313" key="2">
    <source>
        <dbReference type="Proteomes" id="UP000217005"/>
    </source>
</evidence>
<proteinExistence type="predicted"/>
<name>A0A261SHF7_9BORD</name>
<evidence type="ECO:0000313" key="1">
    <source>
        <dbReference type="EMBL" id="OZI36382.1"/>
    </source>
</evidence>
<reference evidence="1 2" key="1">
    <citation type="submission" date="2017-05" db="EMBL/GenBank/DDBJ databases">
        <title>Complete and WGS of Bordetella genogroups.</title>
        <authorList>
            <person name="Spilker T."/>
            <person name="LiPuma J."/>
        </authorList>
    </citation>
    <scope>NUCLEOTIDE SEQUENCE [LARGE SCALE GENOMIC DNA]</scope>
    <source>
        <strain evidence="1 2">AU17610</strain>
    </source>
</reference>
<protein>
    <submittedName>
        <fullName evidence="1">Uncharacterized protein</fullName>
    </submittedName>
</protein>
<dbReference type="AlphaFoldDB" id="A0A261SHF7"/>